<proteinExistence type="predicted"/>
<feature type="transmembrane region" description="Helical" evidence="1">
    <location>
        <begin position="47"/>
        <end position="68"/>
    </location>
</feature>
<feature type="transmembrane region" description="Helical" evidence="1">
    <location>
        <begin position="173"/>
        <end position="194"/>
    </location>
</feature>
<keyword evidence="1" id="KW-0472">Membrane</keyword>
<dbReference type="AlphaFoldDB" id="A0A1H1FHH2"/>
<sequence length="263" mass="27672">MSAIGSLSTAASVLRKNPAILLVGVFFVLLSEVAILLDVYVGSMAQVLVYPLSLLVTPFLLGGIITMIDEGLEGTTRLGSFVRGGKENYVSMLGATVLFAVIIMGVSFMGGILMMIVGVGTAAAGGGLVGMGIGFVLLMVVMALLVMFLQFYDAAIVVSDARAIDSFSQSVSLVWNNFLSVVGFTIVFFVISLIGQGPGMALYLSAIEFTETGETAIASESTLFLSIAVTLVLGTFAFAYSYSYLVSYYRSILEDEPAATPAY</sequence>
<feature type="domain" description="DUF7847" evidence="2">
    <location>
        <begin position="1"/>
        <end position="251"/>
    </location>
</feature>
<keyword evidence="1" id="KW-1133">Transmembrane helix</keyword>
<dbReference type="Proteomes" id="UP000198848">
    <property type="component" value="Unassembled WGS sequence"/>
</dbReference>
<evidence type="ECO:0000313" key="4">
    <source>
        <dbReference type="Proteomes" id="UP000198848"/>
    </source>
</evidence>
<gene>
    <name evidence="3" type="ORF">SAMN04489842_1967</name>
</gene>
<evidence type="ECO:0000313" key="3">
    <source>
        <dbReference type="EMBL" id="SDR00248.1"/>
    </source>
</evidence>
<accession>A0A1H1FHH2</accession>
<feature type="transmembrane region" description="Helical" evidence="1">
    <location>
        <begin position="89"/>
        <end position="116"/>
    </location>
</feature>
<feature type="transmembrane region" description="Helical" evidence="1">
    <location>
        <begin position="20"/>
        <end position="41"/>
    </location>
</feature>
<dbReference type="STRING" id="1095778.SAMN04489842_1967"/>
<protein>
    <recommendedName>
        <fullName evidence="2">DUF7847 domain-containing protein</fullName>
    </recommendedName>
</protein>
<dbReference type="Pfam" id="PF25231">
    <property type="entry name" value="DUF7847"/>
    <property type="match status" value="1"/>
</dbReference>
<evidence type="ECO:0000256" key="1">
    <source>
        <dbReference type="SAM" id="Phobius"/>
    </source>
</evidence>
<name>A0A1H1FHH2_NATTX</name>
<dbReference type="OrthoDB" id="241125at2157"/>
<evidence type="ECO:0000259" key="2">
    <source>
        <dbReference type="Pfam" id="PF25231"/>
    </source>
</evidence>
<reference evidence="4" key="1">
    <citation type="submission" date="2016-10" db="EMBL/GenBank/DDBJ databases">
        <authorList>
            <person name="Varghese N."/>
            <person name="Submissions S."/>
        </authorList>
    </citation>
    <scope>NUCLEOTIDE SEQUENCE [LARGE SCALE GENOMIC DNA]</scope>
    <source>
        <strain evidence="4">DSM 24767</strain>
    </source>
</reference>
<organism evidence="3 4">
    <name type="scientific">Natronobacterium texcoconense</name>
    <dbReference type="NCBI Taxonomy" id="1095778"/>
    <lineage>
        <taxon>Archaea</taxon>
        <taxon>Methanobacteriati</taxon>
        <taxon>Methanobacteriota</taxon>
        <taxon>Stenosarchaea group</taxon>
        <taxon>Halobacteria</taxon>
        <taxon>Halobacteriales</taxon>
        <taxon>Natrialbaceae</taxon>
        <taxon>Natronobacterium</taxon>
    </lineage>
</organism>
<keyword evidence="4" id="KW-1185">Reference proteome</keyword>
<dbReference type="InterPro" id="IPR057169">
    <property type="entry name" value="DUF7847"/>
</dbReference>
<keyword evidence="1" id="KW-0812">Transmembrane</keyword>
<feature type="transmembrane region" description="Helical" evidence="1">
    <location>
        <begin position="128"/>
        <end position="152"/>
    </location>
</feature>
<dbReference type="EMBL" id="FNLC01000002">
    <property type="protein sequence ID" value="SDR00248.1"/>
    <property type="molecule type" value="Genomic_DNA"/>
</dbReference>
<feature type="transmembrane region" description="Helical" evidence="1">
    <location>
        <begin position="223"/>
        <end position="242"/>
    </location>
</feature>